<reference evidence="7 8" key="1">
    <citation type="submission" date="2016-06" db="EMBL/GenBank/DDBJ databases">
        <title>Genome sequence of endosymbiont of Candidatus Endolucinida thiodiazotropha.</title>
        <authorList>
            <person name="Poehlein A."/>
            <person name="Koenig S."/>
            <person name="Heiden S.E."/>
            <person name="Thuermer A."/>
            <person name="Voget S."/>
            <person name="Daniel R."/>
            <person name="Markert S."/>
            <person name="Gros O."/>
            <person name="Schweder T."/>
        </authorList>
    </citation>
    <scope>NUCLEOTIDE SEQUENCE [LARGE SCALE GENOMIC DNA]</scope>
    <source>
        <strain evidence="7 8">COS</strain>
    </source>
</reference>
<evidence type="ECO:0000256" key="6">
    <source>
        <dbReference type="HAMAP-Rule" id="MF_00416"/>
    </source>
</evidence>
<gene>
    <name evidence="6 7" type="primary">flgI</name>
    <name evidence="7" type="ORF">CODIS_33020</name>
</gene>
<evidence type="ECO:0000256" key="2">
    <source>
        <dbReference type="ARBA" id="ARBA00004117"/>
    </source>
</evidence>
<keyword evidence="5 6" id="KW-0975">Bacterial flagellum</keyword>
<dbReference type="NCBIfam" id="NF003676">
    <property type="entry name" value="PRK05303.1"/>
    <property type="match status" value="1"/>
</dbReference>
<dbReference type="GO" id="GO:0030288">
    <property type="term" value="C:outer membrane-bounded periplasmic space"/>
    <property type="evidence" value="ECO:0007669"/>
    <property type="project" value="InterPro"/>
</dbReference>
<keyword evidence="4 6" id="KW-0732">Signal</keyword>
<feature type="chain" id="PRO_5031635396" description="Flagellar P-ring protein" evidence="6">
    <location>
        <begin position="25"/>
        <end position="372"/>
    </location>
</feature>
<dbReference type="HAMAP" id="MF_00416">
    <property type="entry name" value="FlgI"/>
    <property type="match status" value="1"/>
</dbReference>
<dbReference type="OrthoDB" id="9786431at2"/>
<evidence type="ECO:0000256" key="1">
    <source>
        <dbReference type="ARBA" id="ARBA00002591"/>
    </source>
</evidence>
<feature type="signal peptide" evidence="6">
    <location>
        <begin position="1"/>
        <end position="24"/>
    </location>
</feature>
<sequence length="372" mass="38746" precursor="true">MNVIVHKVIFAFSIILLASQAAWAERIKDLASIQGVRTNQLIGYGLVVGLDGTGDKDTDSPYTINSLKNMLSQLGVQIPSGTNMKPKNVAAVIVHGDLPPFSKVGQKIDVTVSSLGNAKSLRGGTLLMTPLKGADGKNYALAQGNLVVGGLSAEGSDGSKLTVNIPSAGRIPNGATVEREVPNNFNQAPLLTLNLNDGDFTTAMRVAESINLTIGPGTAKAVDATSIRVNAPKDPGQKVTFISMLEELEVNPGKTSAKVIINSRTGTVVINSQVRVYPAAVSHGNLVVSISEETAVSQPGPFARAGQTAVVPQSQVTVTEEGMDHMFLFNPGASLDDVVRAVNQVGAAPSDLVAILEALKEAGALRAELLVI</sequence>
<dbReference type="RefSeq" id="WP_069126960.1">
    <property type="nucleotide sequence ID" value="NZ_MARB01000021.1"/>
</dbReference>
<dbReference type="PANTHER" id="PTHR30381">
    <property type="entry name" value="FLAGELLAR P-RING PERIPLASMIC PROTEIN FLGI"/>
    <property type="match status" value="1"/>
</dbReference>
<evidence type="ECO:0000256" key="5">
    <source>
        <dbReference type="ARBA" id="ARBA00023143"/>
    </source>
</evidence>
<dbReference type="PANTHER" id="PTHR30381:SF0">
    <property type="entry name" value="FLAGELLAR P-RING PROTEIN"/>
    <property type="match status" value="1"/>
</dbReference>
<dbReference type="GO" id="GO:0071973">
    <property type="term" value="P:bacterial-type flagellum-dependent cell motility"/>
    <property type="evidence" value="ECO:0007669"/>
    <property type="project" value="InterPro"/>
</dbReference>
<comment type="subunit">
    <text evidence="6">The basal body constitutes a major portion of the flagellar organelle and consists of four rings (L,P,S, and M) mounted on a central rod.</text>
</comment>
<dbReference type="GO" id="GO:0009428">
    <property type="term" value="C:bacterial-type flagellum basal body, distal rod, P ring"/>
    <property type="evidence" value="ECO:0007669"/>
    <property type="project" value="InterPro"/>
</dbReference>
<evidence type="ECO:0000256" key="3">
    <source>
        <dbReference type="ARBA" id="ARBA00008994"/>
    </source>
</evidence>
<dbReference type="GO" id="GO:0005198">
    <property type="term" value="F:structural molecule activity"/>
    <property type="evidence" value="ECO:0007669"/>
    <property type="project" value="InterPro"/>
</dbReference>
<comment type="subcellular location">
    <subcellularLocation>
        <location evidence="2 6">Bacterial flagellum basal body</location>
    </subcellularLocation>
</comment>
<accession>A0A7Z1AEL1</accession>
<proteinExistence type="inferred from homology"/>
<evidence type="ECO:0000256" key="4">
    <source>
        <dbReference type="ARBA" id="ARBA00022729"/>
    </source>
</evidence>
<organism evidence="7 8">
    <name type="scientific">Candidatus Thiodiazotropha endolucinida</name>
    <dbReference type="NCBI Taxonomy" id="1655433"/>
    <lineage>
        <taxon>Bacteria</taxon>
        <taxon>Pseudomonadati</taxon>
        <taxon>Pseudomonadota</taxon>
        <taxon>Gammaproteobacteria</taxon>
        <taxon>Chromatiales</taxon>
        <taxon>Sedimenticolaceae</taxon>
        <taxon>Candidatus Thiodiazotropha</taxon>
    </lineage>
</organism>
<keyword evidence="7" id="KW-0282">Flagellum</keyword>
<dbReference type="EMBL" id="MARB01000021">
    <property type="protein sequence ID" value="ODJ86518.1"/>
    <property type="molecule type" value="Genomic_DNA"/>
</dbReference>
<name>A0A7Z1AEL1_9GAMM</name>
<evidence type="ECO:0000313" key="8">
    <source>
        <dbReference type="Proteomes" id="UP000094769"/>
    </source>
</evidence>
<keyword evidence="8" id="KW-1185">Reference proteome</keyword>
<evidence type="ECO:0000313" key="7">
    <source>
        <dbReference type="EMBL" id="ODJ86518.1"/>
    </source>
</evidence>
<protein>
    <recommendedName>
        <fullName evidence="6">Flagellar P-ring protein</fullName>
    </recommendedName>
    <alternativeName>
        <fullName evidence="6">Basal body P-ring protein</fullName>
    </alternativeName>
</protein>
<comment type="similarity">
    <text evidence="3 6">Belongs to the FlgI family.</text>
</comment>
<comment type="function">
    <text evidence="1 6">Assembles around the rod to form the L-ring and probably protects the motor/basal body from shearing forces during rotation.</text>
</comment>
<dbReference type="Proteomes" id="UP000094769">
    <property type="component" value="Unassembled WGS sequence"/>
</dbReference>
<dbReference type="InterPro" id="IPR001782">
    <property type="entry name" value="Flag_FlgI"/>
</dbReference>
<dbReference type="AlphaFoldDB" id="A0A7Z1AEL1"/>
<keyword evidence="7" id="KW-0966">Cell projection</keyword>
<comment type="caution">
    <text evidence="7">The sequence shown here is derived from an EMBL/GenBank/DDBJ whole genome shotgun (WGS) entry which is preliminary data.</text>
</comment>
<dbReference type="Pfam" id="PF02119">
    <property type="entry name" value="FlgI"/>
    <property type="match status" value="1"/>
</dbReference>
<keyword evidence="7" id="KW-0969">Cilium</keyword>
<dbReference type="PRINTS" id="PR01010">
    <property type="entry name" value="FLGPRINGFLGI"/>
</dbReference>